<keyword evidence="1" id="KW-0472">Membrane</keyword>
<dbReference type="KEGG" id="run:DR864_10735"/>
<keyword evidence="4" id="KW-1185">Reference proteome</keyword>
<dbReference type="AlphaFoldDB" id="A0A344THR2"/>
<name>A0A344THR2_9BACT</name>
<organism evidence="3 4">
    <name type="scientific">Runella rosea</name>
    <dbReference type="NCBI Taxonomy" id="2259595"/>
    <lineage>
        <taxon>Bacteria</taxon>
        <taxon>Pseudomonadati</taxon>
        <taxon>Bacteroidota</taxon>
        <taxon>Cytophagia</taxon>
        <taxon>Cytophagales</taxon>
        <taxon>Spirosomataceae</taxon>
        <taxon>Runella</taxon>
    </lineage>
</organism>
<keyword evidence="1" id="KW-1133">Transmembrane helix</keyword>
<feature type="chain" id="PRO_5016633286" evidence="2">
    <location>
        <begin position="24"/>
        <end position="174"/>
    </location>
</feature>
<evidence type="ECO:0000313" key="4">
    <source>
        <dbReference type="Proteomes" id="UP000251993"/>
    </source>
</evidence>
<accession>A0A344THR2</accession>
<feature type="transmembrane region" description="Helical" evidence="1">
    <location>
        <begin position="137"/>
        <end position="153"/>
    </location>
</feature>
<protein>
    <submittedName>
        <fullName evidence="3">Uncharacterized protein</fullName>
    </submittedName>
</protein>
<keyword evidence="2" id="KW-0732">Signal</keyword>
<feature type="transmembrane region" description="Helical" evidence="1">
    <location>
        <begin position="99"/>
        <end position="117"/>
    </location>
</feature>
<keyword evidence="1" id="KW-0812">Transmembrane</keyword>
<evidence type="ECO:0000256" key="2">
    <source>
        <dbReference type="SAM" id="SignalP"/>
    </source>
</evidence>
<dbReference type="RefSeq" id="WP_114066968.1">
    <property type="nucleotide sequence ID" value="NZ_CP030850.1"/>
</dbReference>
<evidence type="ECO:0000256" key="1">
    <source>
        <dbReference type="SAM" id="Phobius"/>
    </source>
</evidence>
<gene>
    <name evidence="3" type="ORF">DR864_10735</name>
</gene>
<sequence>MKKKFASPATFLAALLCFLLPFATVRCTDNPTPLGQLSGIQFVVGENLVKETNMTNEKNGPVAKDVIVDSDWARLAFLMGLLGLAVAFMKIPNRIKRKIATITALSGIVCLVSMWIFSDAWYRSQNMPLVFEYRFGFYFALGGFIAAAMVNWLQKTETVPERPAEMPTSQVEYL</sequence>
<dbReference type="EMBL" id="CP030850">
    <property type="protein sequence ID" value="AXE18183.1"/>
    <property type="molecule type" value="Genomic_DNA"/>
</dbReference>
<feature type="signal peptide" evidence="2">
    <location>
        <begin position="1"/>
        <end position="23"/>
    </location>
</feature>
<dbReference type="Proteomes" id="UP000251993">
    <property type="component" value="Chromosome"/>
</dbReference>
<proteinExistence type="predicted"/>
<feature type="transmembrane region" description="Helical" evidence="1">
    <location>
        <begin position="72"/>
        <end position="92"/>
    </location>
</feature>
<evidence type="ECO:0000313" key="3">
    <source>
        <dbReference type="EMBL" id="AXE18183.1"/>
    </source>
</evidence>
<reference evidence="3 4" key="1">
    <citation type="submission" date="2018-07" db="EMBL/GenBank/DDBJ databases">
        <title>Genome sequencing of Runella.</title>
        <authorList>
            <person name="Baek M.-G."/>
            <person name="Yi H."/>
        </authorList>
    </citation>
    <scope>NUCLEOTIDE SEQUENCE [LARGE SCALE GENOMIC DNA]</scope>
    <source>
        <strain evidence="3 4">HYN0085</strain>
    </source>
</reference>